<feature type="non-terminal residue" evidence="1">
    <location>
        <position position="1"/>
    </location>
</feature>
<sequence length="84" mass="9725">LHAWPEYYDSKSELWKPIDPTWENTSGIDYLSSFDLNHIVFVIHGKKPDYPLPAGMYKIDNSQDISIKPAASYPEEKKEVIIDK</sequence>
<reference evidence="1 2" key="1">
    <citation type="submission" date="2017-09" db="EMBL/GenBank/DDBJ databases">
        <title>Depth-based differentiation of microbial function through sediment-hosted aquifers and enrichment of novel symbionts in the deep terrestrial subsurface.</title>
        <authorList>
            <person name="Probst A.J."/>
            <person name="Ladd B."/>
            <person name="Jarett J.K."/>
            <person name="Geller-Mcgrath D.E."/>
            <person name="Sieber C.M."/>
            <person name="Emerson J.B."/>
            <person name="Anantharaman K."/>
            <person name="Thomas B.C."/>
            <person name="Malmstrom R."/>
            <person name="Stieglmeier M."/>
            <person name="Klingl A."/>
            <person name="Woyke T."/>
            <person name="Ryan C.M."/>
            <person name="Banfield J.F."/>
        </authorList>
    </citation>
    <scope>NUCLEOTIDE SEQUENCE [LARGE SCALE GENOMIC DNA]</scope>
    <source>
        <strain evidence="1">CG23_combo_of_CG06-09_8_20_14_all_35_49</strain>
    </source>
</reference>
<gene>
    <name evidence="1" type="ORF">COX47_02840</name>
</gene>
<dbReference type="AlphaFoldDB" id="A0A2G9Y6K4"/>
<evidence type="ECO:0000313" key="1">
    <source>
        <dbReference type="EMBL" id="PIP14879.1"/>
    </source>
</evidence>
<dbReference type="Proteomes" id="UP000231025">
    <property type="component" value="Unassembled WGS sequence"/>
</dbReference>
<dbReference type="EMBL" id="PCRE01000041">
    <property type="protein sequence ID" value="PIP14879.1"/>
    <property type="molecule type" value="Genomic_DNA"/>
</dbReference>
<organism evidence="1 2">
    <name type="scientific">Candidatus Roizmanbacteria bacterium CG23_combo_of_CG06-09_8_20_14_all_35_49</name>
    <dbReference type="NCBI Taxonomy" id="1974863"/>
    <lineage>
        <taxon>Bacteria</taxon>
        <taxon>Candidatus Roizmaniibacteriota</taxon>
    </lineage>
</organism>
<accession>A0A2G9Y6K4</accession>
<name>A0A2G9Y6K4_9BACT</name>
<evidence type="ECO:0000313" key="2">
    <source>
        <dbReference type="Proteomes" id="UP000231025"/>
    </source>
</evidence>
<protein>
    <submittedName>
        <fullName evidence="1">Uncharacterized protein</fullName>
    </submittedName>
</protein>
<proteinExistence type="predicted"/>
<feature type="non-terminal residue" evidence="1">
    <location>
        <position position="84"/>
    </location>
</feature>
<comment type="caution">
    <text evidence="1">The sequence shown here is derived from an EMBL/GenBank/DDBJ whole genome shotgun (WGS) entry which is preliminary data.</text>
</comment>